<name>B8M315_TALSN</name>
<dbReference type="EMBL" id="EQ962653">
    <property type="protein sequence ID" value="EED21991.1"/>
    <property type="molecule type" value="Genomic_DNA"/>
</dbReference>
<accession>B8M315</accession>
<feature type="chain" id="PRO_5002877517" evidence="2">
    <location>
        <begin position="21"/>
        <end position="218"/>
    </location>
</feature>
<dbReference type="AlphaFoldDB" id="B8M315"/>
<evidence type="ECO:0000313" key="3">
    <source>
        <dbReference type="EMBL" id="EED21991.1"/>
    </source>
</evidence>
<dbReference type="InParanoid" id="B8M315"/>
<evidence type="ECO:0000256" key="1">
    <source>
        <dbReference type="SAM" id="MobiDB-lite"/>
    </source>
</evidence>
<organism evidence="3 4">
    <name type="scientific">Talaromyces stipitatus (strain ATCC 10500 / CBS 375.48 / QM 6759 / NRRL 1006)</name>
    <name type="common">Penicillium stipitatum</name>
    <dbReference type="NCBI Taxonomy" id="441959"/>
    <lineage>
        <taxon>Eukaryota</taxon>
        <taxon>Fungi</taxon>
        <taxon>Dikarya</taxon>
        <taxon>Ascomycota</taxon>
        <taxon>Pezizomycotina</taxon>
        <taxon>Eurotiomycetes</taxon>
        <taxon>Eurotiomycetidae</taxon>
        <taxon>Eurotiales</taxon>
        <taxon>Trichocomaceae</taxon>
        <taxon>Talaromyces</taxon>
        <taxon>Talaromyces sect. Talaromyces</taxon>
    </lineage>
</organism>
<protein>
    <submittedName>
        <fullName evidence="3">Uncharacterized protein</fullName>
    </submittedName>
</protein>
<feature type="signal peptide" evidence="2">
    <location>
        <begin position="1"/>
        <end position="20"/>
    </location>
</feature>
<dbReference type="STRING" id="441959.B8M315"/>
<dbReference type="HOGENOM" id="CLU_1027140_0_0_1"/>
<keyword evidence="4" id="KW-1185">Reference proteome</keyword>
<dbReference type="OMA" id="WMALAIM"/>
<feature type="compositionally biased region" description="Low complexity" evidence="1">
    <location>
        <begin position="126"/>
        <end position="140"/>
    </location>
</feature>
<dbReference type="Proteomes" id="UP000001745">
    <property type="component" value="Unassembled WGS sequence"/>
</dbReference>
<proteinExistence type="predicted"/>
<evidence type="ECO:0000313" key="4">
    <source>
        <dbReference type="Proteomes" id="UP000001745"/>
    </source>
</evidence>
<feature type="compositionally biased region" description="Low complexity" evidence="1">
    <location>
        <begin position="202"/>
        <end position="218"/>
    </location>
</feature>
<evidence type="ECO:0000256" key="2">
    <source>
        <dbReference type="SAM" id="SignalP"/>
    </source>
</evidence>
<reference evidence="4" key="1">
    <citation type="journal article" date="2015" name="Genome Announc.">
        <title>Genome sequence of the AIDS-associated pathogen Penicillium marneffei (ATCC18224) and its near taxonomic relative Talaromyces stipitatus (ATCC10500).</title>
        <authorList>
            <person name="Nierman W.C."/>
            <person name="Fedorova-Abrams N.D."/>
            <person name="Andrianopoulos A."/>
        </authorList>
    </citation>
    <scope>NUCLEOTIDE SEQUENCE [LARGE SCALE GENOMIC DNA]</scope>
    <source>
        <strain evidence="4">ATCC 10500 / CBS 375.48 / QM 6759 / NRRL 1006</strain>
    </source>
</reference>
<sequence>MTTLIRFSLVFLTLFGTIQAEQMLAFAPVTALARWDGLAPRQLFGDCPASTQTLCPDKLGCCPKGVACTYSRSIPVCEESCKGGPTCPQGGCCQVGYICGTTNNFCTPAPTAPPKKVDNKEEAVEAPVTSAPSTTPTGATEDADEHEETTSRPSTPTVRASSSHHVVSATKTATATTARDGSKYVGVPSGSNTKSPSQSAQATNSGASSHASSLSIGN</sequence>
<dbReference type="PhylomeDB" id="B8M315"/>
<feature type="region of interest" description="Disordered" evidence="1">
    <location>
        <begin position="113"/>
        <end position="218"/>
    </location>
</feature>
<dbReference type="OrthoDB" id="4227144at2759"/>
<keyword evidence="2" id="KW-0732">Signal</keyword>
<dbReference type="VEuPathDB" id="FungiDB:TSTA_092330"/>
<feature type="compositionally biased region" description="Polar residues" evidence="1">
    <location>
        <begin position="189"/>
        <end position="201"/>
    </location>
</feature>
<feature type="compositionally biased region" description="Low complexity" evidence="1">
    <location>
        <begin position="160"/>
        <end position="178"/>
    </location>
</feature>
<gene>
    <name evidence="3" type="ORF">TSTA_092330</name>
</gene>
<dbReference type="GeneID" id="8099415"/>
<dbReference type="RefSeq" id="XP_002478954.1">
    <property type="nucleotide sequence ID" value="XM_002478909.1"/>
</dbReference>